<evidence type="ECO:0000313" key="1">
    <source>
        <dbReference type="EMBL" id="NED96444.1"/>
    </source>
</evidence>
<keyword evidence="2" id="KW-1185">Reference proteome</keyword>
<proteinExistence type="predicted"/>
<dbReference type="RefSeq" id="WP_163819233.1">
    <property type="nucleotide sequence ID" value="NZ_JAAGOB010000007.1"/>
</dbReference>
<evidence type="ECO:0000313" key="2">
    <source>
        <dbReference type="Proteomes" id="UP000469185"/>
    </source>
</evidence>
<dbReference type="EMBL" id="JAAGOB010000007">
    <property type="protein sequence ID" value="NED96444.1"/>
    <property type="molecule type" value="Genomic_DNA"/>
</dbReference>
<protein>
    <submittedName>
        <fullName evidence="1">Uncharacterized protein</fullName>
    </submittedName>
</protein>
<sequence length="209" mass="23553">MSNDFEALKADATTGYREVEVCLDLALLGEFEAAFNELASQRKTTVGMLREPAAVRALAERVVELDQAVREKTKVYQFKKLPLNEWKALQESYPADEEMQTKLRQQLAEAREINPQAYLDTTTDWERFSIAAVSKCAIWPEMDLDQVQWLRNHVPPEKWTEIWDACHSVNTEGSRIPKYASGIVEKMALGLNSITAENGESLSPSSEGA</sequence>
<name>A0A6N9YN88_9ACTN</name>
<organism evidence="1 2">
    <name type="scientific">Phytoactinopolyspora alkaliphila</name>
    <dbReference type="NCBI Taxonomy" id="1783498"/>
    <lineage>
        <taxon>Bacteria</taxon>
        <taxon>Bacillati</taxon>
        <taxon>Actinomycetota</taxon>
        <taxon>Actinomycetes</taxon>
        <taxon>Jiangellales</taxon>
        <taxon>Jiangellaceae</taxon>
        <taxon>Phytoactinopolyspora</taxon>
    </lineage>
</organism>
<comment type="caution">
    <text evidence="1">The sequence shown here is derived from an EMBL/GenBank/DDBJ whole genome shotgun (WGS) entry which is preliminary data.</text>
</comment>
<gene>
    <name evidence="1" type="ORF">G1H11_14130</name>
</gene>
<accession>A0A6N9YN88</accession>
<reference evidence="1 2" key="1">
    <citation type="submission" date="2020-02" db="EMBL/GenBank/DDBJ databases">
        <authorList>
            <person name="Li X.-J."/>
            <person name="Feng X.-M."/>
        </authorList>
    </citation>
    <scope>NUCLEOTIDE SEQUENCE [LARGE SCALE GENOMIC DNA]</scope>
    <source>
        <strain evidence="1 2">CGMCC 4.7225</strain>
    </source>
</reference>
<dbReference type="AlphaFoldDB" id="A0A6N9YN88"/>
<dbReference type="Proteomes" id="UP000469185">
    <property type="component" value="Unassembled WGS sequence"/>
</dbReference>